<feature type="domain" description="Eph LBD" evidence="19">
    <location>
        <begin position="28"/>
        <end position="204"/>
    </location>
</feature>
<keyword evidence="7" id="KW-0418">Kinase</keyword>
<evidence type="ECO:0000256" key="5">
    <source>
        <dbReference type="ARBA" id="ARBA00022737"/>
    </source>
</evidence>
<feature type="domain" description="Protein kinase" evidence="16">
    <location>
        <begin position="639"/>
        <end position="901"/>
    </location>
</feature>
<feature type="signal peptide" evidence="15">
    <location>
        <begin position="1"/>
        <end position="25"/>
    </location>
</feature>
<evidence type="ECO:0000256" key="8">
    <source>
        <dbReference type="ARBA" id="ARBA00022840"/>
    </source>
</evidence>
<dbReference type="InterPro" id="IPR001090">
    <property type="entry name" value="Ephrin_rcpt_lig-bd_dom"/>
</dbReference>
<dbReference type="SMART" id="SM00219">
    <property type="entry name" value="TyrKc"/>
    <property type="match status" value="1"/>
</dbReference>
<dbReference type="CDD" id="cd00063">
    <property type="entry name" value="FN3"/>
    <property type="match status" value="2"/>
</dbReference>
<feature type="transmembrane region" description="Helical" evidence="14">
    <location>
        <begin position="555"/>
        <end position="576"/>
    </location>
</feature>
<dbReference type="PROSITE" id="PS50853">
    <property type="entry name" value="FN3"/>
    <property type="match status" value="2"/>
</dbReference>
<dbReference type="Pfam" id="PF01404">
    <property type="entry name" value="Ephrin_lbd"/>
    <property type="match status" value="1"/>
</dbReference>
<dbReference type="SUPFAM" id="SSF49785">
    <property type="entry name" value="Galactose-binding domain-like"/>
    <property type="match status" value="1"/>
</dbReference>
<evidence type="ECO:0000313" key="21">
    <source>
        <dbReference type="Proteomes" id="UP001642483"/>
    </source>
</evidence>
<dbReference type="Pfam" id="PF00041">
    <property type="entry name" value="fn3"/>
    <property type="match status" value="2"/>
</dbReference>
<evidence type="ECO:0000259" key="18">
    <source>
        <dbReference type="PROSITE" id="PS50853"/>
    </source>
</evidence>
<dbReference type="EMBL" id="CAWYQH010000174">
    <property type="protein sequence ID" value="CAK8698423.1"/>
    <property type="molecule type" value="Genomic_DNA"/>
</dbReference>
<feature type="domain" description="Fibronectin type-III" evidence="18">
    <location>
        <begin position="441"/>
        <end position="536"/>
    </location>
</feature>
<dbReference type="SUPFAM" id="SSF56112">
    <property type="entry name" value="Protein kinase-like (PK-like)"/>
    <property type="match status" value="1"/>
</dbReference>
<dbReference type="PRINTS" id="PR00109">
    <property type="entry name" value="TYRKINASE"/>
</dbReference>
<dbReference type="Gene3D" id="2.60.40.1770">
    <property type="entry name" value="ephrin a2 ectodomain"/>
    <property type="match status" value="1"/>
</dbReference>
<keyword evidence="12" id="KW-0675">Receptor</keyword>
<evidence type="ECO:0000256" key="2">
    <source>
        <dbReference type="ARBA" id="ARBA00011902"/>
    </source>
</evidence>
<dbReference type="Pfam" id="PF00536">
    <property type="entry name" value="SAM_1"/>
    <property type="match status" value="1"/>
</dbReference>
<keyword evidence="21" id="KW-1185">Reference proteome</keyword>
<keyword evidence="10 14" id="KW-0472">Membrane</keyword>
<dbReference type="PANTHER" id="PTHR46877">
    <property type="entry name" value="EPH RECEPTOR A5"/>
    <property type="match status" value="1"/>
</dbReference>
<dbReference type="InterPro" id="IPR003961">
    <property type="entry name" value="FN3_dom"/>
</dbReference>
<dbReference type="InterPro" id="IPR016257">
    <property type="entry name" value="Tyr_kinase_ephrin_rcpt"/>
</dbReference>
<evidence type="ECO:0000259" key="16">
    <source>
        <dbReference type="PROSITE" id="PS50011"/>
    </source>
</evidence>
<dbReference type="PROSITE" id="PS51550">
    <property type="entry name" value="EPH_LBD"/>
    <property type="match status" value="1"/>
</dbReference>
<evidence type="ECO:0000259" key="19">
    <source>
        <dbReference type="PROSITE" id="PS51550"/>
    </source>
</evidence>
<dbReference type="SUPFAM" id="SSF57184">
    <property type="entry name" value="Growth factor receptor domain"/>
    <property type="match status" value="1"/>
</dbReference>
<feature type="binding site" evidence="13">
    <location>
        <position position="672"/>
    </location>
    <ligand>
        <name>ATP</name>
        <dbReference type="ChEBI" id="CHEBI:30616"/>
    </ligand>
</feature>
<dbReference type="SMART" id="SM01411">
    <property type="entry name" value="Ephrin_rec_like"/>
    <property type="match status" value="1"/>
</dbReference>
<dbReference type="Gene3D" id="2.60.120.260">
    <property type="entry name" value="Galactose-binding domain-like"/>
    <property type="match status" value="1"/>
</dbReference>
<dbReference type="SMART" id="SM00060">
    <property type="entry name" value="FN3"/>
    <property type="match status" value="2"/>
</dbReference>
<keyword evidence="6 13" id="KW-0547">Nucleotide-binding</keyword>
<dbReference type="CDD" id="cd10319">
    <property type="entry name" value="EphR_LBD"/>
    <property type="match status" value="1"/>
</dbReference>
<dbReference type="Gene3D" id="1.10.150.50">
    <property type="entry name" value="Transcription Factor, Ets-1"/>
    <property type="match status" value="1"/>
</dbReference>
<dbReference type="PROSITE" id="PS50105">
    <property type="entry name" value="SAM_DOMAIN"/>
    <property type="match status" value="1"/>
</dbReference>
<evidence type="ECO:0000256" key="15">
    <source>
        <dbReference type="SAM" id="SignalP"/>
    </source>
</evidence>
<dbReference type="CDD" id="cd05033">
    <property type="entry name" value="PTKc_EphR"/>
    <property type="match status" value="1"/>
</dbReference>
<comment type="subcellular location">
    <subcellularLocation>
        <location evidence="1">Membrane</location>
        <topology evidence="1">Single-pass type I membrane protein</topology>
    </subcellularLocation>
</comment>
<dbReference type="SMART" id="SM00454">
    <property type="entry name" value="SAM"/>
    <property type="match status" value="1"/>
</dbReference>
<dbReference type="SUPFAM" id="SSF47769">
    <property type="entry name" value="SAM/Pointed domain"/>
    <property type="match status" value="1"/>
</dbReference>
<keyword evidence="3" id="KW-0808">Transferase</keyword>
<evidence type="ECO:0000313" key="20">
    <source>
        <dbReference type="EMBL" id="CAK8698423.1"/>
    </source>
</evidence>
<accession>A0ABP0H359</accession>
<dbReference type="Pfam" id="PF07714">
    <property type="entry name" value="PK_Tyr_Ser-Thr"/>
    <property type="match status" value="1"/>
</dbReference>
<dbReference type="PANTHER" id="PTHR46877:SF14">
    <property type="entry name" value="RECEPTOR PROTEIN-TYROSINE KINASE"/>
    <property type="match status" value="1"/>
</dbReference>
<dbReference type="PROSITE" id="PS50011">
    <property type="entry name" value="PROTEIN_KINASE_DOM"/>
    <property type="match status" value="1"/>
</dbReference>
<keyword evidence="11" id="KW-0829">Tyrosine-protein kinase</keyword>
<dbReference type="InterPro" id="IPR008979">
    <property type="entry name" value="Galactose-bd-like_sf"/>
</dbReference>
<dbReference type="Gene3D" id="2.10.50.10">
    <property type="entry name" value="Tumor Necrosis Factor Receptor, subunit A, domain 2"/>
    <property type="match status" value="1"/>
</dbReference>
<evidence type="ECO:0000256" key="3">
    <source>
        <dbReference type="ARBA" id="ARBA00022679"/>
    </source>
</evidence>
<dbReference type="InterPro" id="IPR036116">
    <property type="entry name" value="FN3_sf"/>
</dbReference>
<evidence type="ECO:0000256" key="4">
    <source>
        <dbReference type="ARBA" id="ARBA00022692"/>
    </source>
</evidence>
<keyword evidence="15" id="KW-0732">Signal</keyword>
<evidence type="ECO:0000256" key="11">
    <source>
        <dbReference type="ARBA" id="ARBA00023137"/>
    </source>
</evidence>
<evidence type="ECO:0000259" key="17">
    <source>
        <dbReference type="PROSITE" id="PS50105"/>
    </source>
</evidence>
<organism evidence="20 21">
    <name type="scientific">Clavelina lepadiformis</name>
    <name type="common">Light-bulb sea squirt</name>
    <name type="synonym">Ascidia lepadiformis</name>
    <dbReference type="NCBI Taxonomy" id="159417"/>
    <lineage>
        <taxon>Eukaryota</taxon>
        <taxon>Metazoa</taxon>
        <taxon>Chordata</taxon>
        <taxon>Tunicata</taxon>
        <taxon>Ascidiacea</taxon>
        <taxon>Aplousobranchia</taxon>
        <taxon>Clavelinidae</taxon>
        <taxon>Clavelina</taxon>
    </lineage>
</organism>
<name>A0ABP0H359_CLALP</name>
<dbReference type="InterPro" id="IPR017441">
    <property type="entry name" value="Protein_kinase_ATP_BS"/>
</dbReference>
<dbReference type="Gene3D" id="2.60.40.10">
    <property type="entry name" value="Immunoglobulins"/>
    <property type="match status" value="2"/>
</dbReference>
<dbReference type="SMART" id="SM00615">
    <property type="entry name" value="EPH_lbd"/>
    <property type="match status" value="1"/>
</dbReference>
<dbReference type="InterPro" id="IPR020635">
    <property type="entry name" value="Tyr_kinase_cat_dom"/>
</dbReference>
<dbReference type="EC" id="2.7.10.1" evidence="2"/>
<reference evidence="20 21" key="1">
    <citation type="submission" date="2024-02" db="EMBL/GenBank/DDBJ databases">
        <authorList>
            <person name="Daric V."/>
            <person name="Darras S."/>
        </authorList>
    </citation>
    <scope>NUCLEOTIDE SEQUENCE [LARGE SCALE GENOMIC DNA]</scope>
</reference>
<dbReference type="InterPro" id="IPR027936">
    <property type="entry name" value="Eph_TM"/>
</dbReference>
<gene>
    <name evidence="20" type="ORF">CVLEPA_LOCUS31867</name>
</gene>
<dbReference type="InterPro" id="IPR001660">
    <property type="entry name" value="SAM"/>
</dbReference>
<dbReference type="Pfam" id="PF14575">
    <property type="entry name" value="EphA2_TM"/>
    <property type="match status" value="1"/>
</dbReference>
<dbReference type="SUPFAM" id="SSF49265">
    <property type="entry name" value="Fibronectin type III"/>
    <property type="match status" value="1"/>
</dbReference>
<proteinExistence type="predicted"/>
<evidence type="ECO:0000256" key="6">
    <source>
        <dbReference type="ARBA" id="ARBA00022741"/>
    </source>
</evidence>
<dbReference type="PROSITE" id="PS00109">
    <property type="entry name" value="PROTEIN_KINASE_TYR"/>
    <property type="match status" value="1"/>
</dbReference>
<evidence type="ECO:0000256" key="9">
    <source>
        <dbReference type="ARBA" id="ARBA00022989"/>
    </source>
</evidence>
<dbReference type="InterPro" id="IPR008266">
    <property type="entry name" value="Tyr_kinase_AS"/>
</dbReference>
<dbReference type="InterPro" id="IPR011009">
    <property type="entry name" value="Kinase-like_dom_sf"/>
</dbReference>
<sequence length="1045" mass="116638">MSMKAFMFGLFWIMCMTVFHTKVSSAHEAILMDTRTATSDVGWTMSQGSEWHEVSSSHPDGRELRMLMVCQIKKPKQNNWVRTPYIPVQGASRVYVEFEFTIRSCEDVPNVATCKETFNLYYYETDSEEATTTFPPWREGAYVKVDTIAADKRFRPGSAETNFETRDIGPLTKNGIYLALQDTGACMALMHVRVYYKYCTPIAENLASFARTIAGPERTSLVESKGICVANAITENGLNPSLHCNSDGEWDVPKGTCICGAGYSPSSDLTSCQACGRGHYKSSVGNRPCQRCPAYSHSRDYGSTVCDCMFGYYRAPTDQPSAPCTKPPGKPLNLRASVNETWVTLTWERPLHDGGRDDMTYSVECSRCQSGYTACASCSGGVDYLPGKFGLRSNKVKVQDLSSYAYYKFKVYAENGVSRTAYNKETDNNYAIVTLETSQARPSMVIGVQVTDVGAKSFIVSWSDPMHMNGRILEYEVHISRTGAGQEKTIVNRTTSKSIKVIGLDTESEYLIQVRARTNIGFGPFSAPYKAETATSDTTPSGHEQGGQEINMLQLILAVVAGSVLVILVIVGICCFRKRSKKYKNTKVDMDKIPMFSNFTLKSISTYPSVHKTYIDPTTYEDPQRAVLEFTKEIDSTYVNIEQVIGGGEFGEVCRGKVLNPSKKEEHDVAIKTLKSGYSTQQRLDFLGEASIMGQFDHPNVIRLEGVVTKSRPLMIITEYMENGSLDTFLRKHDGEFTVIQLVGILRNIAAGMKYLSDMGYVHRDLAARNILVNAQLICKVSDFGLSRVLEEDSDATYTTRGGKIPIRWTAPEAITYRKFTSSSDVWSFGIVMWEVMSYGERPYWGMSNQDVIQAVGSGYRLPAPMDCPQVQHHLMLECWKKDRAERPKFAQIVSSLDKMLRDPSQLKLIASENSNGHLVNERGSLARFSSFSPPPDGANDPLLPKSSAEIPLTYMRNSLDLSSLGNWLESIEFGGYKENFLRSGYNLLEQVLQITPSDLSRIGVTDVNHQDIILDSVEAIRRRSDFYPIDPPQYTDERISGIPV</sequence>
<dbReference type="InterPro" id="IPR013761">
    <property type="entry name" value="SAM/pointed_sf"/>
</dbReference>
<evidence type="ECO:0000256" key="14">
    <source>
        <dbReference type="SAM" id="Phobius"/>
    </source>
</evidence>
<evidence type="ECO:0000256" key="12">
    <source>
        <dbReference type="ARBA" id="ARBA00023170"/>
    </source>
</evidence>
<keyword evidence="8 13" id="KW-0067">ATP-binding</keyword>
<dbReference type="InterPro" id="IPR050449">
    <property type="entry name" value="Ephrin_rcpt_TKs"/>
</dbReference>
<feature type="domain" description="SAM" evidence="17">
    <location>
        <begin position="960"/>
        <end position="1024"/>
    </location>
</feature>
<dbReference type="CDD" id="cd00185">
    <property type="entry name" value="TNFRSF"/>
    <property type="match status" value="1"/>
</dbReference>
<keyword evidence="9 14" id="KW-1133">Transmembrane helix</keyword>
<dbReference type="PIRSF" id="PIRSF000666">
    <property type="entry name" value="TyrPK_ephrin_receptor"/>
    <property type="match status" value="1"/>
</dbReference>
<dbReference type="InterPro" id="IPR000719">
    <property type="entry name" value="Prot_kinase_dom"/>
</dbReference>
<dbReference type="Pfam" id="PF07699">
    <property type="entry name" value="Ephrin_rec_like"/>
    <property type="match status" value="1"/>
</dbReference>
<dbReference type="Proteomes" id="UP001642483">
    <property type="component" value="Unassembled WGS sequence"/>
</dbReference>
<protein>
    <recommendedName>
        <fullName evidence="2">receptor protein-tyrosine kinase</fullName>
        <ecNumber evidence="2">2.7.10.1</ecNumber>
    </recommendedName>
</protein>
<dbReference type="InterPro" id="IPR011641">
    <property type="entry name" value="Tyr-kin_ephrin_A/B_rcpt-like"/>
</dbReference>
<dbReference type="InterPro" id="IPR013783">
    <property type="entry name" value="Ig-like_fold"/>
</dbReference>
<evidence type="ECO:0000256" key="7">
    <source>
        <dbReference type="ARBA" id="ARBA00022777"/>
    </source>
</evidence>
<dbReference type="Gene3D" id="3.30.200.20">
    <property type="entry name" value="Phosphorylase Kinase, domain 1"/>
    <property type="match status" value="1"/>
</dbReference>
<dbReference type="InterPro" id="IPR001245">
    <property type="entry name" value="Ser-Thr/Tyr_kinase_cat_dom"/>
</dbReference>
<feature type="chain" id="PRO_5045351667" description="receptor protein-tyrosine kinase" evidence="15">
    <location>
        <begin position="26"/>
        <end position="1045"/>
    </location>
</feature>
<dbReference type="Pfam" id="PF25599">
    <property type="entry name" value="Ephrin_CRD"/>
    <property type="match status" value="1"/>
</dbReference>
<keyword evidence="5" id="KW-0677">Repeat</keyword>
<evidence type="ECO:0000256" key="13">
    <source>
        <dbReference type="PROSITE-ProRule" id="PRU10141"/>
    </source>
</evidence>
<evidence type="ECO:0000256" key="10">
    <source>
        <dbReference type="ARBA" id="ARBA00023136"/>
    </source>
</evidence>
<evidence type="ECO:0000256" key="1">
    <source>
        <dbReference type="ARBA" id="ARBA00004479"/>
    </source>
</evidence>
<dbReference type="PROSITE" id="PS00107">
    <property type="entry name" value="PROTEIN_KINASE_ATP"/>
    <property type="match status" value="1"/>
</dbReference>
<dbReference type="Gene3D" id="1.10.510.10">
    <property type="entry name" value="Transferase(Phosphotransferase) domain 1"/>
    <property type="match status" value="1"/>
</dbReference>
<dbReference type="InterPro" id="IPR009030">
    <property type="entry name" value="Growth_fac_rcpt_cys_sf"/>
</dbReference>
<comment type="caution">
    <text evidence="20">The sequence shown here is derived from an EMBL/GenBank/DDBJ whole genome shotgun (WGS) entry which is preliminary data.</text>
</comment>
<feature type="domain" description="Fibronectin type-III" evidence="18">
    <location>
        <begin position="327"/>
        <end position="437"/>
    </location>
</feature>
<keyword evidence="4 14" id="KW-0812">Transmembrane</keyword>